<protein>
    <submittedName>
        <fullName evidence="1">Uncharacterized protein</fullName>
    </submittedName>
</protein>
<dbReference type="EMBL" id="AXZG01000037">
    <property type="protein sequence ID" value="ERT66209.1"/>
    <property type="molecule type" value="Genomic_DNA"/>
</dbReference>
<organism evidence="1 2">
    <name type="scientific">Rothia aeria F0184</name>
    <dbReference type="NCBI Taxonomy" id="888019"/>
    <lineage>
        <taxon>Bacteria</taxon>
        <taxon>Bacillati</taxon>
        <taxon>Actinomycetota</taxon>
        <taxon>Actinomycetes</taxon>
        <taxon>Micrococcales</taxon>
        <taxon>Micrococcaceae</taxon>
        <taxon>Rothia</taxon>
    </lineage>
</organism>
<name>U7V502_9MICC</name>
<dbReference type="HOGENOM" id="CLU_2371035_0_0_11"/>
<sequence>MGHQFGGPPEEINMVAMLKEVNQNPRHSTMESYKSFEQEMAANPDGFNNLIIDFQYPDPVDPTKLTKTERVSKGFDASWIDAAGVLDGRRFENLP</sequence>
<evidence type="ECO:0000313" key="1">
    <source>
        <dbReference type="EMBL" id="ERT66209.1"/>
    </source>
</evidence>
<gene>
    <name evidence="1" type="ORF">HMPREF0742_01251</name>
</gene>
<dbReference type="PATRIC" id="fig|888019.4.peg.1057"/>
<reference evidence="1 2" key="1">
    <citation type="submission" date="2013-08" db="EMBL/GenBank/DDBJ databases">
        <authorList>
            <person name="Weinstock G."/>
            <person name="Sodergren E."/>
            <person name="Wylie T."/>
            <person name="Fulton L."/>
            <person name="Fulton R."/>
            <person name="Fronick C."/>
            <person name="O'Laughlin M."/>
            <person name="Godfrey J."/>
            <person name="Miner T."/>
            <person name="Herter B."/>
            <person name="Appelbaum E."/>
            <person name="Cordes M."/>
            <person name="Lek S."/>
            <person name="Wollam A."/>
            <person name="Pepin K.H."/>
            <person name="Palsikar V.B."/>
            <person name="Mitreva M."/>
            <person name="Wilson R.K."/>
        </authorList>
    </citation>
    <scope>NUCLEOTIDE SEQUENCE [LARGE SCALE GENOMIC DNA]</scope>
    <source>
        <strain evidence="1 2">F0184</strain>
    </source>
</reference>
<dbReference type="AlphaFoldDB" id="U7V502"/>
<comment type="caution">
    <text evidence="1">The sequence shown here is derived from an EMBL/GenBank/DDBJ whole genome shotgun (WGS) entry which is preliminary data.</text>
</comment>
<proteinExistence type="predicted"/>
<accession>U7V502</accession>
<evidence type="ECO:0000313" key="2">
    <source>
        <dbReference type="Proteomes" id="UP000017174"/>
    </source>
</evidence>
<dbReference type="Proteomes" id="UP000017174">
    <property type="component" value="Unassembled WGS sequence"/>
</dbReference>